<evidence type="ECO:0000259" key="8">
    <source>
        <dbReference type="SMART" id="SM00954"/>
    </source>
</evidence>
<evidence type="ECO:0000256" key="7">
    <source>
        <dbReference type="ARBA" id="ARBA00022840"/>
    </source>
</evidence>
<comment type="subunit">
    <text evidence="3">Homotetramer.</text>
</comment>
<evidence type="ECO:0000313" key="10">
    <source>
        <dbReference type="Proteomes" id="UP000262195"/>
    </source>
</evidence>
<proteinExistence type="inferred from homology"/>
<dbReference type="PANTHER" id="PTHR47837">
    <property type="entry name" value="GTP PYROPHOSPHOKINASE YJBM"/>
    <property type="match status" value="1"/>
</dbReference>
<dbReference type="GO" id="GO:0005524">
    <property type="term" value="F:ATP binding"/>
    <property type="evidence" value="ECO:0007669"/>
    <property type="project" value="UniProtKB-KW"/>
</dbReference>
<dbReference type="SUPFAM" id="SSF81301">
    <property type="entry name" value="Nucleotidyltransferase"/>
    <property type="match status" value="1"/>
</dbReference>
<gene>
    <name evidence="9" type="ORF">DIW15_02265</name>
</gene>
<keyword evidence="5" id="KW-0547">Nucleotide-binding</keyword>
<dbReference type="FunFam" id="3.30.460.10:FF:000012">
    <property type="entry name" value="GTP pyrophosphokinase YjbM"/>
    <property type="match status" value="1"/>
</dbReference>
<keyword evidence="6 9" id="KW-0418">Kinase</keyword>
<dbReference type="CDD" id="cd05399">
    <property type="entry name" value="NT_Rel-Spo_like"/>
    <property type="match status" value="1"/>
</dbReference>
<evidence type="ECO:0000313" key="9">
    <source>
        <dbReference type="EMBL" id="HCS93517.1"/>
    </source>
</evidence>
<dbReference type="UniPathway" id="UPA00908">
    <property type="reaction ID" value="UER00884"/>
</dbReference>
<reference evidence="9 10" key="1">
    <citation type="journal article" date="2018" name="Nat. Biotechnol.">
        <title>A standardized bacterial taxonomy based on genome phylogeny substantially revises the tree of life.</title>
        <authorList>
            <person name="Parks D.H."/>
            <person name="Chuvochina M."/>
            <person name="Waite D.W."/>
            <person name="Rinke C."/>
            <person name="Skarshewski A."/>
            <person name="Chaumeil P.A."/>
            <person name="Hugenholtz P."/>
        </authorList>
    </citation>
    <scope>NUCLEOTIDE SEQUENCE [LARGE SCALE GENOMIC DNA]</scope>
    <source>
        <strain evidence="9">UBA11306</strain>
    </source>
</reference>
<dbReference type="InterPro" id="IPR052366">
    <property type="entry name" value="GTP_Pyrophosphokinase"/>
</dbReference>
<dbReference type="Gene3D" id="1.10.287.860">
    <property type="entry name" value="Nucleotidyltransferase"/>
    <property type="match status" value="1"/>
</dbReference>
<comment type="similarity">
    <text evidence="2">Belongs to the RelA/SpoT family.</text>
</comment>
<protein>
    <submittedName>
        <fullName evidence="9">GTP pyrophosphokinase family protein</fullName>
    </submittedName>
</protein>
<evidence type="ECO:0000256" key="4">
    <source>
        <dbReference type="ARBA" id="ARBA00022679"/>
    </source>
</evidence>
<evidence type="ECO:0000256" key="6">
    <source>
        <dbReference type="ARBA" id="ARBA00022777"/>
    </source>
</evidence>
<comment type="caution">
    <text evidence="9">The sequence shown here is derived from an EMBL/GenBank/DDBJ whole genome shotgun (WGS) entry which is preliminary data.</text>
</comment>
<dbReference type="GO" id="GO:0016301">
    <property type="term" value="F:kinase activity"/>
    <property type="evidence" value="ECO:0007669"/>
    <property type="project" value="UniProtKB-KW"/>
</dbReference>
<evidence type="ECO:0000256" key="5">
    <source>
        <dbReference type="ARBA" id="ARBA00022741"/>
    </source>
</evidence>
<dbReference type="GO" id="GO:0015970">
    <property type="term" value="P:guanosine tetraphosphate biosynthetic process"/>
    <property type="evidence" value="ECO:0007669"/>
    <property type="project" value="UniProtKB-UniPathway"/>
</dbReference>
<dbReference type="Gene3D" id="3.30.460.10">
    <property type="entry name" value="Beta Polymerase, domain 2"/>
    <property type="match status" value="1"/>
</dbReference>
<dbReference type="Proteomes" id="UP000262195">
    <property type="component" value="Unassembled WGS sequence"/>
</dbReference>
<accession>A0A3D4S3Z6</accession>
<keyword evidence="4" id="KW-0808">Transferase</keyword>
<dbReference type="PANTHER" id="PTHR47837:SF1">
    <property type="entry name" value="GTP PYROPHOSPHOKINASE YJBM"/>
    <property type="match status" value="1"/>
</dbReference>
<dbReference type="InterPro" id="IPR007685">
    <property type="entry name" value="RelA_SpoT"/>
</dbReference>
<dbReference type="AlphaFoldDB" id="A0A3D4S3Z6"/>
<dbReference type="InterPro" id="IPR043519">
    <property type="entry name" value="NT_sf"/>
</dbReference>
<dbReference type="SMART" id="SM00954">
    <property type="entry name" value="RelA_SpoT"/>
    <property type="match status" value="1"/>
</dbReference>
<organism evidence="9 10">
    <name type="scientific">Bavariicoccus seileri</name>
    <dbReference type="NCBI Taxonomy" id="549685"/>
    <lineage>
        <taxon>Bacteria</taxon>
        <taxon>Bacillati</taxon>
        <taxon>Bacillota</taxon>
        <taxon>Bacilli</taxon>
        <taxon>Lactobacillales</taxon>
        <taxon>Enterococcaceae</taxon>
        <taxon>Bavariicoccus</taxon>
    </lineage>
</organism>
<evidence type="ECO:0000256" key="2">
    <source>
        <dbReference type="ARBA" id="ARBA00007476"/>
    </source>
</evidence>
<dbReference type="Pfam" id="PF04607">
    <property type="entry name" value="RelA_SpoT"/>
    <property type="match status" value="1"/>
</dbReference>
<name>A0A3D4S3Z6_9ENTE</name>
<sequence length="206" mass="24557">MVDDWNAFLAPYYQAVSEIKVKLKGIREEYRQQEKHAPIEFITGRVKTVNSIIEKMNVRQIPVDNWIEEVTDIGGIRIMCQFVEDIYETVDLLRQRGDFNIVVERDYITHMKDSGYRSYHIVINYPVERIEGRRGVYIEIQIRTLAMNFWATIEHSLNYKYDGDYPDALRDRLKRAGEAAFSLDKEMSEIREDIQEAQDIFHHYRR</sequence>
<feature type="domain" description="RelA/SpoT" evidence="8">
    <location>
        <begin position="44"/>
        <end position="165"/>
    </location>
</feature>
<evidence type="ECO:0000256" key="1">
    <source>
        <dbReference type="ARBA" id="ARBA00004976"/>
    </source>
</evidence>
<keyword evidence="7" id="KW-0067">ATP-binding</keyword>
<comment type="pathway">
    <text evidence="1">Purine metabolism; ppGpp biosynthesis; ppGpp from GTP: step 1/2.</text>
</comment>
<dbReference type="EMBL" id="DQHO01000016">
    <property type="protein sequence ID" value="HCS93517.1"/>
    <property type="molecule type" value="Genomic_DNA"/>
</dbReference>
<evidence type="ECO:0000256" key="3">
    <source>
        <dbReference type="ARBA" id="ARBA00011881"/>
    </source>
</evidence>
<dbReference type="STRING" id="1121105.GCA_000421665_01078"/>